<dbReference type="Pfam" id="PF13426">
    <property type="entry name" value="PAS_9"/>
    <property type="match status" value="1"/>
</dbReference>
<evidence type="ECO:0000259" key="2">
    <source>
        <dbReference type="PROSITE" id="PS50112"/>
    </source>
</evidence>
<dbReference type="SUPFAM" id="SSF55785">
    <property type="entry name" value="PYP-like sensor domain (PAS domain)"/>
    <property type="match status" value="1"/>
</dbReference>
<dbReference type="PROSITE" id="PS50113">
    <property type="entry name" value="PAC"/>
    <property type="match status" value="1"/>
</dbReference>
<evidence type="ECO:0000259" key="3">
    <source>
        <dbReference type="PROSITE" id="PS50113"/>
    </source>
</evidence>
<accession>A0A917DS56</accession>
<feature type="transmembrane region" description="Helical" evidence="1">
    <location>
        <begin position="152"/>
        <end position="171"/>
    </location>
</feature>
<dbReference type="Gene3D" id="3.30.70.270">
    <property type="match status" value="1"/>
</dbReference>
<feature type="transmembrane region" description="Helical" evidence="1">
    <location>
        <begin position="6"/>
        <end position="23"/>
    </location>
</feature>
<dbReference type="InterPro" id="IPR001633">
    <property type="entry name" value="EAL_dom"/>
</dbReference>
<proteinExistence type="predicted"/>
<dbReference type="NCBIfam" id="TIGR00254">
    <property type="entry name" value="GGDEF"/>
    <property type="match status" value="1"/>
</dbReference>
<dbReference type="Pfam" id="PF00563">
    <property type="entry name" value="EAL"/>
    <property type="match status" value="1"/>
</dbReference>
<feature type="domain" description="PAC" evidence="3">
    <location>
        <begin position="319"/>
        <end position="369"/>
    </location>
</feature>
<dbReference type="SMART" id="SM00091">
    <property type="entry name" value="PAS"/>
    <property type="match status" value="1"/>
</dbReference>
<dbReference type="InterPro" id="IPR000160">
    <property type="entry name" value="GGDEF_dom"/>
</dbReference>
<dbReference type="CDD" id="cd01949">
    <property type="entry name" value="GGDEF"/>
    <property type="match status" value="1"/>
</dbReference>
<dbReference type="SUPFAM" id="SSF141868">
    <property type="entry name" value="EAL domain-like"/>
    <property type="match status" value="1"/>
</dbReference>
<dbReference type="NCBIfam" id="TIGR00229">
    <property type="entry name" value="sensory_box"/>
    <property type="match status" value="1"/>
</dbReference>
<dbReference type="FunFam" id="3.30.70.270:FF:000001">
    <property type="entry name" value="Diguanylate cyclase domain protein"/>
    <property type="match status" value="1"/>
</dbReference>
<dbReference type="Gene3D" id="3.30.450.20">
    <property type="entry name" value="PAS domain"/>
    <property type="match status" value="1"/>
</dbReference>
<dbReference type="RefSeq" id="WP_229750258.1">
    <property type="nucleotide sequence ID" value="NZ_BMHP01000002.1"/>
</dbReference>
<dbReference type="CDD" id="cd01948">
    <property type="entry name" value="EAL"/>
    <property type="match status" value="1"/>
</dbReference>
<dbReference type="InterPro" id="IPR035965">
    <property type="entry name" value="PAS-like_dom_sf"/>
</dbReference>
<dbReference type="PROSITE" id="PS50887">
    <property type="entry name" value="GGDEF"/>
    <property type="match status" value="1"/>
</dbReference>
<dbReference type="Pfam" id="PF00990">
    <property type="entry name" value="GGDEF"/>
    <property type="match status" value="1"/>
</dbReference>
<dbReference type="InterPro" id="IPR029787">
    <property type="entry name" value="Nucleotide_cyclase"/>
</dbReference>
<organism evidence="6 7">
    <name type="scientific">Paenibacillus nasutitermitis</name>
    <dbReference type="NCBI Taxonomy" id="1652958"/>
    <lineage>
        <taxon>Bacteria</taxon>
        <taxon>Bacillati</taxon>
        <taxon>Bacillota</taxon>
        <taxon>Bacilli</taxon>
        <taxon>Bacillales</taxon>
        <taxon>Paenibacillaceae</taxon>
        <taxon>Paenibacillus</taxon>
    </lineage>
</organism>
<evidence type="ECO:0000256" key="1">
    <source>
        <dbReference type="SAM" id="Phobius"/>
    </source>
</evidence>
<feature type="transmembrane region" description="Helical" evidence="1">
    <location>
        <begin position="32"/>
        <end position="55"/>
    </location>
</feature>
<dbReference type="PROSITE" id="PS50112">
    <property type="entry name" value="PAS"/>
    <property type="match status" value="1"/>
</dbReference>
<evidence type="ECO:0008006" key="8">
    <source>
        <dbReference type="Google" id="ProtNLM"/>
    </source>
</evidence>
<feature type="domain" description="EAL" evidence="4">
    <location>
        <begin position="539"/>
        <end position="791"/>
    </location>
</feature>
<gene>
    <name evidence="6" type="ORF">GCM10010911_24560</name>
</gene>
<dbReference type="FunFam" id="3.20.20.450:FF:000001">
    <property type="entry name" value="Cyclic di-GMP phosphodiesterase yahA"/>
    <property type="match status" value="1"/>
</dbReference>
<dbReference type="InterPro" id="IPR000700">
    <property type="entry name" value="PAS-assoc_C"/>
</dbReference>
<dbReference type="PANTHER" id="PTHR44757">
    <property type="entry name" value="DIGUANYLATE CYCLASE DGCP"/>
    <property type="match status" value="1"/>
</dbReference>
<keyword evidence="1" id="KW-1133">Transmembrane helix</keyword>
<dbReference type="EMBL" id="BMHP01000002">
    <property type="protein sequence ID" value="GGD65871.1"/>
    <property type="molecule type" value="Genomic_DNA"/>
</dbReference>
<evidence type="ECO:0000259" key="4">
    <source>
        <dbReference type="PROSITE" id="PS50883"/>
    </source>
</evidence>
<dbReference type="CDD" id="cd00130">
    <property type="entry name" value="PAS"/>
    <property type="match status" value="1"/>
</dbReference>
<feature type="transmembrane region" description="Helical" evidence="1">
    <location>
        <begin position="183"/>
        <end position="202"/>
    </location>
</feature>
<dbReference type="InterPro" id="IPR043128">
    <property type="entry name" value="Rev_trsase/Diguanyl_cyclase"/>
</dbReference>
<dbReference type="Proteomes" id="UP000612456">
    <property type="component" value="Unassembled WGS sequence"/>
</dbReference>
<dbReference type="InterPro" id="IPR035919">
    <property type="entry name" value="EAL_sf"/>
</dbReference>
<dbReference type="InterPro" id="IPR052155">
    <property type="entry name" value="Biofilm_reg_signaling"/>
</dbReference>
<reference evidence="6" key="1">
    <citation type="journal article" date="2014" name="Int. J. Syst. Evol. Microbiol.">
        <title>Complete genome sequence of Corynebacterium casei LMG S-19264T (=DSM 44701T), isolated from a smear-ripened cheese.</title>
        <authorList>
            <consortium name="US DOE Joint Genome Institute (JGI-PGF)"/>
            <person name="Walter F."/>
            <person name="Albersmeier A."/>
            <person name="Kalinowski J."/>
            <person name="Ruckert C."/>
        </authorList>
    </citation>
    <scope>NUCLEOTIDE SEQUENCE</scope>
    <source>
        <strain evidence="6">CGMCC 1.15178</strain>
    </source>
</reference>
<dbReference type="PROSITE" id="PS50883">
    <property type="entry name" value="EAL"/>
    <property type="match status" value="1"/>
</dbReference>
<feature type="transmembrane region" description="Helical" evidence="1">
    <location>
        <begin position="67"/>
        <end position="86"/>
    </location>
</feature>
<feature type="domain" description="PAS" evidence="2">
    <location>
        <begin position="244"/>
        <end position="299"/>
    </location>
</feature>
<keyword evidence="1" id="KW-0472">Membrane</keyword>
<dbReference type="PANTHER" id="PTHR44757:SF2">
    <property type="entry name" value="BIOFILM ARCHITECTURE MAINTENANCE PROTEIN MBAA"/>
    <property type="match status" value="1"/>
</dbReference>
<reference evidence="6" key="2">
    <citation type="submission" date="2020-09" db="EMBL/GenBank/DDBJ databases">
        <authorList>
            <person name="Sun Q."/>
            <person name="Zhou Y."/>
        </authorList>
    </citation>
    <scope>NUCLEOTIDE SEQUENCE</scope>
    <source>
        <strain evidence="6">CGMCC 1.15178</strain>
    </source>
</reference>
<feature type="domain" description="GGDEF" evidence="5">
    <location>
        <begin position="398"/>
        <end position="530"/>
    </location>
</feature>
<keyword evidence="7" id="KW-1185">Reference proteome</keyword>
<dbReference type="SUPFAM" id="SSF55073">
    <property type="entry name" value="Nucleotide cyclase"/>
    <property type="match status" value="1"/>
</dbReference>
<name>A0A917DS56_9BACL</name>
<evidence type="ECO:0000259" key="5">
    <source>
        <dbReference type="PROSITE" id="PS50887"/>
    </source>
</evidence>
<protein>
    <recommendedName>
        <fullName evidence="8">PAS domain S-box-containing protein/diguanylate cyclase (GGDEF) domain-containing protein</fullName>
    </recommendedName>
</protein>
<dbReference type="InterPro" id="IPR000014">
    <property type="entry name" value="PAS"/>
</dbReference>
<evidence type="ECO:0000313" key="7">
    <source>
        <dbReference type="Proteomes" id="UP000612456"/>
    </source>
</evidence>
<dbReference type="SMART" id="SM00267">
    <property type="entry name" value="GGDEF"/>
    <property type="match status" value="1"/>
</dbReference>
<dbReference type="SMART" id="SM00052">
    <property type="entry name" value="EAL"/>
    <property type="match status" value="1"/>
</dbReference>
<dbReference type="AlphaFoldDB" id="A0A917DS56"/>
<evidence type="ECO:0000313" key="6">
    <source>
        <dbReference type="EMBL" id="GGD65871.1"/>
    </source>
</evidence>
<feature type="transmembrane region" description="Helical" evidence="1">
    <location>
        <begin position="107"/>
        <end position="124"/>
    </location>
</feature>
<comment type="caution">
    <text evidence="6">The sequence shown here is derived from an EMBL/GenBank/DDBJ whole genome shotgun (WGS) entry which is preliminary data.</text>
</comment>
<feature type="transmembrane region" description="Helical" evidence="1">
    <location>
        <begin position="208"/>
        <end position="229"/>
    </location>
</feature>
<dbReference type="Gene3D" id="3.20.20.450">
    <property type="entry name" value="EAL domain"/>
    <property type="match status" value="1"/>
</dbReference>
<sequence>MFFLMLVFSIVPLGLGLAIQTLFGRTMLSKSLFIFMLFIGVWQLDVAILFAHNYFSLGWIDFLFRLFRFGSIMLPPSLLYVTYAIYRSLAQKGELSPRWTWIINKKMIIALSCWSMLVYATGWMKMSIKKLALVESKHYASFLFPEYGSFRWIFNLSFPLFFICIGLCFFISLKVANPHRRAFLVLFSSTSVVAYSVGTLNMSQRSGLYPSSIAVLIFAIAVFIGFCFMHANVVREMNRALMNQQEFLRTVIDTNPSFIYTKNAKGALTLANLSLAKMYGETVANIVGKKETDFIQYEDEYRHGEEEELELLKKGEGIYNLEQVIVDHKGSRRWVQTAKIPIGLSDSRQLLCVSTDITVRKEYEQRIVELAYRDTLTGLPNRRAFNQTLNNALLLEQSGIVLMFIDLDRFKIINDTLGHSAGDQFLMMVAQRLSDVLESDGKAFRIGGDEFVIMLTGSSHAQAELVAEKILQAFKSPFVLKGQEVHSTTSIGMSLSSPENLDAESLMKHADTAMHQAKEQGRNKYRFYNSEMDRTYLRKMVLEKELRKAINHEELMVYYQPQIDLVSRKLVGVEALLRWNHPELGDVSPVEFIPLAEETGLIVGLGEWVLREACKQLKQWQLCGFSPIRVAVNISLRQFYESNLVESIARIVNETGIPFQHLDLEITESVAMHDTSHVIDKLDQLKRLGLSISMDDFGTGYSSLSYLKKLPIDKLKIDRSFLVDVTNDKDNAAIVTTIIAMAKNLDLRVVAEGVENDQQLQLIIEEGCHEAQGYLFGRPMPEQEIRKQLTK</sequence>
<keyword evidence="1" id="KW-0812">Transmembrane</keyword>